<dbReference type="InterPro" id="IPR046702">
    <property type="entry name" value="DUF6572"/>
</dbReference>
<dbReference type="EMBL" id="JADIKJ010000044">
    <property type="protein sequence ID" value="MFK2902247.1"/>
    <property type="molecule type" value="Genomic_DNA"/>
</dbReference>
<dbReference type="Proteomes" id="UP001620461">
    <property type="component" value="Unassembled WGS sequence"/>
</dbReference>
<keyword evidence="2" id="KW-1185">Reference proteome</keyword>
<gene>
    <name evidence="1" type="ORF">ISP15_18110</name>
</gene>
<proteinExistence type="predicted"/>
<dbReference type="RefSeq" id="WP_404549390.1">
    <property type="nucleotide sequence ID" value="NZ_JADIKJ010000044.1"/>
</dbReference>
<comment type="caution">
    <text evidence="1">The sequence shown here is derived from an EMBL/GenBank/DDBJ whole genome shotgun (WGS) entry which is preliminary data.</text>
</comment>
<sequence>MSVEDAGSIDNMGISKSDGKVVLTISDHLSWEDEKSHFNLLEKKIGGYLGFVKSGQLVAVLPDSRNKDVRIELIYQFQPSEVASRFLSAAKQQLQSMGVELTYRALPEGY</sequence>
<reference evidence="1 2" key="1">
    <citation type="submission" date="2020-10" db="EMBL/GenBank/DDBJ databases">
        <title>Phylogeny of dyella-like bacteria.</title>
        <authorList>
            <person name="Fu J."/>
        </authorList>
    </citation>
    <scope>NUCLEOTIDE SEQUENCE [LARGE SCALE GENOMIC DNA]</scope>
    <source>
        <strain evidence="1 2">JP1</strain>
    </source>
</reference>
<dbReference type="Pfam" id="PF20212">
    <property type="entry name" value="DUF6572"/>
    <property type="match status" value="1"/>
</dbReference>
<name>A0ABW8JMA5_9GAMM</name>
<evidence type="ECO:0000313" key="2">
    <source>
        <dbReference type="Proteomes" id="UP001620461"/>
    </source>
</evidence>
<evidence type="ECO:0000313" key="1">
    <source>
        <dbReference type="EMBL" id="MFK2902247.1"/>
    </source>
</evidence>
<accession>A0ABW8JMA5</accession>
<protein>
    <submittedName>
        <fullName evidence="1">Uncharacterized protein</fullName>
    </submittedName>
</protein>
<organism evidence="1 2">
    <name type="scientific">Dyella jejuensis</name>
    <dbReference type="NCBI Taxonomy" id="1432009"/>
    <lineage>
        <taxon>Bacteria</taxon>
        <taxon>Pseudomonadati</taxon>
        <taxon>Pseudomonadota</taxon>
        <taxon>Gammaproteobacteria</taxon>
        <taxon>Lysobacterales</taxon>
        <taxon>Rhodanobacteraceae</taxon>
        <taxon>Dyella</taxon>
    </lineage>
</organism>